<organism evidence="2 3">
    <name type="scientific">Shewanella youngdeokensis</name>
    <dbReference type="NCBI Taxonomy" id="2999068"/>
    <lineage>
        <taxon>Bacteria</taxon>
        <taxon>Pseudomonadati</taxon>
        <taxon>Pseudomonadota</taxon>
        <taxon>Gammaproteobacteria</taxon>
        <taxon>Alteromonadales</taxon>
        <taxon>Shewanellaceae</taxon>
        <taxon>Shewanella</taxon>
    </lineage>
</organism>
<name>A0ABZ0JZ52_9GAMM</name>
<evidence type="ECO:0000313" key="2">
    <source>
        <dbReference type="EMBL" id="WOT05443.1"/>
    </source>
</evidence>
<protein>
    <submittedName>
        <fullName evidence="2">Uncharacterized protein</fullName>
    </submittedName>
</protein>
<keyword evidence="1" id="KW-0472">Membrane</keyword>
<sequence>MSGTFMLQAHGWIACSFMSGTFMLQAHGWIACSFMSGTFMLQASLTLSSSTRFAKLTQF</sequence>
<dbReference type="Proteomes" id="UP001529491">
    <property type="component" value="Chromosome"/>
</dbReference>
<keyword evidence="1" id="KW-1133">Transmembrane helix</keyword>
<dbReference type="EMBL" id="CP136522">
    <property type="protein sequence ID" value="WOT05443.1"/>
    <property type="molecule type" value="Genomic_DNA"/>
</dbReference>
<keyword evidence="3" id="KW-1185">Reference proteome</keyword>
<evidence type="ECO:0000313" key="3">
    <source>
        <dbReference type="Proteomes" id="UP001529491"/>
    </source>
</evidence>
<accession>A0ABZ0JZ52</accession>
<evidence type="ECO:0000256" key="1">
    <source>
        <dbReference type="SAM" id="Phobius"/>
    </source>
</evidence>
<reference evidence="2 3" key="1">
    <citation type="submission" date="2023-10" db="EMBL/GenBank/DDBJ databases">
        <title>Complete genome sequence of Shewanella sp. DAU334.</title>
        <authorList>
            <person name="Lee Y.-S."/>
            <person name="Jeong H.-R."/>
            <person name="Hwang E.-J."/>
            <person name="Choi Y.-L."/>
            <person name="Kim G.-D."/>
        </authorList>
    </citation>
    <scope>NUCLEOTIDE SEQUENCE [LARGE SCALE GENOMIC DNA]</scope>
    <source>
        <strain evidence="2 3">DAU334</strain>
    </source>
</reference>
<dbReference type="RefSeq" id="WP_375087882.1">
    <property type="nucleotide sequence ID" value="NZ_CP136522.1"/>
</dbReference>
<feature type="transmembrane region" description="Helical" evidence="1">
    <location>
        <begin position="26"/>
        <end position="47"/>
    </location>
</feature>
<keyword evidence="1" id="KW-0812">Transmembrane</keyword>
<proteinExistence type="predicted"/>
<gene>
    <name evidence="2" type="ORF">RGE70_01025</name>
</gene>